<dbReference type="AlphaFoldDB" id="A0A9P7B2X9"/>
<evidence type="ECO:0000313" key="2">
    <source>
        <dbReference type="EMBL" id="KAG0655481.1"/>
    </source>
</evidence>
<dbReference type="Proteomes" id="UP000777482">
    <property type="component" value="Unassembled WGS sequence"/>
</dbReference>
<evidence type="ECO:0000256" key="1">
    <source>
        <dbReference type="SAM" id="MobiDB-lite"/>
    </source>
</evidence>
<dbReference type="EMBL" id="PUHQ01000119">
    <property type="protein sequence ID" value="KAG0655481.1"/>
    <property type="molecule type" value="Genomic_DNA"/>
</dbReference>
<feature type="region of interest" description="Disordered" evidence="1">
    <location>
        <begin position="1"/>
        <end position="114"/>
    </location>
</feature>
<comment type="caution">
    <text evidence="2">The sequence shown here is derived from an EMBL/GenBank/DDBJ whole genome shotgun (WGS) entry which is preliminary data.</text>
</comment>
<accession>A0A9P7B2X9</accession>
<name>A0A9P7B2X9_RHOMI</name>
<protein>
    <submittedName>
        <fullName evidence="2">Uncharacterized protein</fullName>
    </submittedName>
</protein>
<organism evidence="2 3">
    <name type="scientific">Rhodotorula mucilaginosa</name>
    <name type="common">Yeast</name>
    <name type="synonym">Rhodotorula rubra</name>
    <dbReference type="NCBI Taxonomy" id="5537"/>
    <lineage>
        <taxon>Eukaryota</taxon>
        <taxon>Fungi</taxon>
        <taxon>Dikarya</taxon>
        <taxon>Basidiomycota</taxon>
        <taxon>Pucciniomycotina</taxon>
        <taxon>Microbotryomycetes</taxon>
        <taxon>Sporidiobolales</taxon>
        <taxon>Sporidiobolaceae</taxon>
        <taxon>Rhodotorula</taxon>
    </lineage>
</organism>
<feature type="compositionally biased region" description="Basic and acidic residues" evidence="1">
    <location>
        <begin position="36"/>
        <end position="50"/>
    </location>
</feature>
<feature type="compositionally biased region" description="Acidic residues" evidence="1">
    <location>
        <begin position="90"/>
        <end position="101"/>
    </location>
</feature>
<gene>
    <name evidence="2" type="ORF">C6P46_000878</name>
</gene>
<feature type="compositionally biased region" description="Low complexity" evidence="1">
    <location>
        <begin position="63"/>
        <end position="89"/>
    </location>
</feature>
<sequence length="114" mass="12443">MSAPQSVEKVQGQHEQQDEGESSFCLAAYTGSDDSSADKTRETRLSPEEQREQDESERKRQEATQAEAARACTQQEQSGKTAAAPSATAADEDDDEDNDEVEVFRKPAGSSDRT</sequence>
<proteinExistence type="predicted"/>
<reference evidence="2 3" key="1">
    <citation type="submission" date="2020-11" db="EMBL/GenBank/DDBJ databases">
        <title>Kefir isolates.</title>
        <authorList>
            <person name="Marcisauskas S."/>
            <person name="Kim Y."/>
            <person name="Blasche S."/>
        </authorList>
    </citation>
    <scope>NUCLEOTIDE SEQUENCE [LARGE SCALE GENOMIC DNA]</scope>
    <source>
        <strain evidence="2 3">KR</strain>
    </source>
</reference>
<keyword evidence="3" id="KW-1185">Reference proteome</keyword>
<evidence type="ECO:0000313" key="3">
    <source>
        <dbReference type="Proteomes" id="UP000777482"/>
    </source>
</evidence>